<sequence length="344" mass="36258">MAGDLNIGSYVLGGESSMSESVPAVVQSLETAPIAATTHDAPAISDPGELDAALAGNETWLSPEFLPSCPAVTLEDTAMEMMVDADGAAETNARSVTTPQVLRSLSGLNSSRERGAGARSASDSRDSQSLGSTGMQTEIFVGIGEPSSAAGSETIGAHASRRLGSETNRRSNESPSLANQSLANHAQSDVFMAMALLPSSPSIDRPDSQSLARPSDPRSRHAAFSDRRGDVDGLNDDVDLSSLRQSTLGLELTEFDVPRSFLTAAPASLSAVMDSIVSIDCFSSQGESEGTDETSLVKKISENRYRFAAFAFVFTIVTTRLNRNDSERQDPAAQEDDLTDSRLS</sequence>
<proteinExistence type="predicted"/>
<gene>
    <name evidence="2" type="ORF">CA85_17170</name>
</gene>
<evidence type="ECO:0000313" key="2">
    <source>
        <dbReference type="EMBL" id="TWT73249.1"/>
    </source>
</evidence>
<feature type="compositionally biased region" description="Basic and acidic residues" evidence="1">
    <location>
        <begin position="163"/>
        <end position="172"/>
    </location>
</feature>
<reference evidence="2 3" key="1">
    <citation type="submission" date="2019-02" db="EMBL/GenBank/DDBJ databases">
        <title>Deep-cultivation of Planctomycetes and their phenomic and genomic characterization uncovers novel biology.</title>
        <authorList>
            <person name="Wiegand S."/>
            <person name="Jogler M."/>
            <person name="Boedeker C."/>
            <person name="Pinto D."/>
            <person name="Vollmers J."/>
            <person name="Rivas-Marin E."/>
            <person name="Kohn T."/>
            <person name="Peeters S.H."/>
            <person name="Heuer A."/>
            <person name="Rast P."/>
            <person name="Oberbeckmann S."/>
            <person name="Bunk B."/>
            <person name="Jeske O."/>
            <person name="Meyerdierks A."/>
            <person name="Storesund J.E."/>
            <person name="Kallscheuer N."/>
            <person name="Luecker S."/>
            <person name="Lage O.M."/>
            <person name="Pohl T."/>
            <person name="Merkel B.J."/>
            <person name="Hornburger P."/>
            <person name="Mueller R.-W."/>
            <person name="Bruemmer F."/>
            <person name="Labrenz M."/>
            <person name="Spormann A.M."/>
            <person name="Op Den Camp H."/>
            <person name="Overmann J."/>
            <person name="Amann R."/>
            <person name="Jetten M.S.M."/>
            <person name="Mascher T."/>
            <person name="Medema M.H."/>
            <person name="Devos D.P."/>
            <person name="Kaster A.-K."/>
            <person name="Ovreas L."/>
            <person name="Rohde M."/>
            <person name="Galperin M.Y."/>
            <person name="Jogler C."/>
        </authorList>
    </citation>
    <scope>NUCLEOTIDE SEQUENCE [LARGE SCALE GENOMIC DNA]</scope>
    <source>
        <strain evidence="2 3">CA85</strain>
    </source>
</reference>
<dbReference type="Proteomes" id="UP000318053">
    <property type="component" value="Unassembled WGS sequence"/>
</dbReference>
<feature type="region of interest" description="Disordered" evidence="1">
    <location>
        <begin position="146"/>
        <end position="180"/>
    </location>
</feature>
<feature type="compositionally biased region" description="Basic and acidic residues" evidence="1">
    <location>
        <begin position="215"/>
        <end position="231"/>
    </location>
</feature>
<comment type="caution">
    <text evidence="2">The sequence shown here is derived from an EMBL/GenBank/DDBJ whole genome shotgun (WGS) entry which is preliminary data.</text>
</comment>
<name>A0A5C5YE82_9BACT</name>
<feature type="region of interest" description="Disordered" evidence="1">
    <location>
        <begin position="90"/>
        <end position="132"/>
    </location>
</feature>
<protein>
    <submittedName>
        <fullName evidence="2">Uncharacterized protein</fullName>
    </submittedName>
</protein>
<evidence type="ECO:0000313" key="3">
    <source>
        <dbReference type="Proteomes" id="UP000318053"/>
    </source>
</evidence>
<feature type="compositionally biased region" description="Polar residues" evidence="1">
    <location>
        <begin position="92"/>
        <end position="109"/>
    </location>
</feature>
<organism evidence="2 3">
    <name type="scientific">Allorhodopirellula solitaria</name>
    <dbReference type="NCBI Taxonomy" id="2527987"/>
    <lineage>
        <taxon>Bacteria</taxon>
        <taxon>Pseudomonadati</taxon>
        <taxon>Planctomycetota</taxon>
        <taxon>Planctomycetia</taxon>
        <taxon>Pirellulales</taxon>
        <taxon>Pirellulaceae</taxon>
        <taxon>Allorhodopirellula</taxon>
    </lineage>
</organism>
<accession>A0A5C5YE82</accession>
<feature type="region of interest" description="Disordered" evidence="1">
    <location>
        <begin position="325"/>
        <end position="344"/>
    </location>
</feature>
<evidence type="ECO:0000256" key="1">
    <source>
        <dbReference type="SAM" id="MobiDB-lite"/>
    </source>
</evidence>
<feature type="region of interest" description="Disordered" evidence="1">
    <location>
        <begin position="199"/>
        <end position="231"/>
    </location>
</feature>
<feature type="compositionally biased region" description="Basic and acidic residues" evidence="1">
    <location>
        <begin position="111"/>
        <end position="126"/>
    </location>
</feature>
<dbReference type="EMBL" id="SJPK01000003">
    <property type="protein sequence ID" value="TWT73249.1"/>
    <property type="molecule type" value="Genomic_DNA"/>
</dbReference>
<dbReference type="AlphaFoldDB" id="A0A5C5YE82"/>
<keyword evidence="3" id="KW-1185">Reference proteome</keyword>